<dbReference type="EMBL" id="JANUGW010000010">
    <property type="protein sequence ID" value="MCS0582871.1"/>
    <property type="molecule type" value="Genomic_DNA"/>
</dbReference>
<dbReference type="Pfam" id="PF07589">
    <property type="entry name" value="PEP-CTERM"/>
    <property type="match status" value="1"/>
</dbReference>
<sequence>MKTKALSAALGVVLSLASAVAAAGSNLVTNGDFENWSAGWTTNGMEFYSSPGIGHAGDLVILTGCRGENCTSTLGSGAYFRQEIDTEVGSSYDLSLWLSENATGTSELSVFWNGALVRDIVNPANDTTRTGMVQFTFSGLVAASSRTALEIHGRQDPRFMFFDDISVTKTESVPEPSSVTIVGLGFFAMLMFRRRIR</sequence>
<name>A0ABT1ZSM3_9BURK</name>
<dbReference type="RefSeq" id="WP_258817469.1">
    <property type="nucleotide sequence ID" value="NZ_JANUGW010000010.1"/>
</dbReference>
<proteinExistence type="predicted"/>
<evidence type="ECO:0000256" key="1">
    <source>
        <dbReference type="SAM" id="SignalP"/>
    </source>
</evidence>
<gene>
    <name evidence="3" type="ORF">NX784_14865</name>
</gene>
<feature type="chain" id="PRO_5045052408" evidence="1">
    <location>
        <begin position="24"/>
        <end position="197"/>
    </location>
</feature>
<accession>A0ABT1ZSM3</accession>
<dbReference type="NCBIfam" id="TIGR02595">
    <property type="entry name" value="PEP_CTERM"/>
    <property type="match status" value="1"/>
</dbReference>
<feature type="domain" description="Ice-binding protein C-terminal" evidence="2">
    <location>
        <begin position="172"/>
        <end position="195"/>
    </location>
</feature>
<dbReference type="SUPFAM" id="SSF49785">
    <property type="entry name" value="Galactose-binding domain-like"/>
    <property type="match status" value="1"/>
</dbReference>
<comment type="caution">
    <text evidence="3">The sequence shown here is derived from an EMBL/GenBank/DDBJ whole genome shotgun (WGS) entry which is preliminary data.</text>
</comment>
<evidence type="ECO:0000313" key="3">
    <source>
        <dbReference type="EMBL" id="MCS0582871.1"/>
    </source>
</evidence>
<protein>
    <submittedName>
        <fullName evidence="3">PEP-CTERM sorting domain-containing protein</fullName>
    </submittedName>
</protein>
<dbReference type="Proteomes" id="UP001204151">
    <property type="component" value="Unassembled WGS sequence"/>
</dbReference>
<evidence type="ECO:0000259" key="2">
    <source>
        <dbReference type="Pfam" id="PF07589"/>
    </source>
</evidence>
<keyword evidence="4" id="KW-1185">Reference proteome</keyword>
<reference evidence="3 4" key="1">
    <citation type="submission" date="2022-08" db="EMBL/GenBank/DDBJ databases">
        <title>Reclassification of Massilia species as members of the genera Telluria, Duganella, Pseudoduganella, Mokoshia gen. nov. and Zemynaea gen. nov. using orthogonal and non-orthogonal genome-based approaches.</title>
        <authorList>
            <person name="Bowman J.P."/>
        </authorList>
    </citation>
    <scope>NUCLEOTIDE SEQUENCE [LARGE SCALE GENOMIC DNA]</scope>
    <source>
        <strain evidence="3 4">JCM 31316</strain>
    </source>
</reference>
<keyword evidence="1" id="KW-0732">Signal</keyword>
<evidence type="ECO:0000313" key="4">
    <source>
        <dbReference type="Proteomes" id="UP001204151"/>
    </source>
</evidence>
<dbReference type="InterPro" id="IPR008979">
    <property type="entry name" value="Galactose-bd-like_sf"/>
</dbReference>
<organism evidence="3 4">
    <name type="scientific">Massilia pinisoli</name>
    <dbReference type="NCBI Taxonomy" id="1772194"/>
    <lineage>
        <taxon>Bacteria</taxon>
        <taxon>Pseudomonadati</taxon>
        <taxon>Pseudomonadota</taxon>
        <taxon>Betaproteobacteria</taxon>
        <taxon>Burkholderiales</taxon>
        <taxon>Oxalobacteraceae</taxon>
        <taxon>Telluria group</taxon>
        <taxon>Massilia</taxon>
    </lineage>
</organism>
<feature type="signal peptide" evidence="1">
    <location>
        <begin position="1"/>
        <end position="23"/>
    </location>
</feature>
<dbReference type="InterPro" id="IPR013424">
    <property type="entry name" value="Ice-binding_C"/>
</dbReference>
<dbReference type="Gene3D" id="2.60.120.260">
    <property type="entry name" value="Galactose-binding domain-like"/>
    <property type="match status" value="1"/>
</dbReference>